<dbReference type="AlphaFoldDB" id="A0A382WXJ2"/>
<dbReference type="SUPFAM" id="SSF55021">
    <property type="entry name" value="ACT-like"/>
    <property type="match status" value="1"/>
</dbReference>
<gene>
    <name evidence="1" type="ORF">METZ01_LOCUS415822</name>
</gene>
<proteinExistence type="predicted"/>
<dbReference type="Gene3D" id="3.30.70.260">
    <property type="match status" value="1"/>
</dbReference>
<feature type="non-terminal residue" evidence="1">
    <location>
        <position position="1"/>
    </location>
</feature>
<evidence type="ECO:0008006" key="2">
    <source>
        <dbReference type="Google" id="ProtNLM"/>
    </source>
</evidence>
<protein>
    <recommendedName>
        <fullName evidence="2">ACT domain-containing protein</fullName>
    </recommendedName>
</protein>
<organism evidence="1">
    <name type="scientific">marine metagenome</name>
    <dbReference type="NCBI Taxonomy" id="408172"/>
    <lineage>
        <taxon>unclassified sequences</taxon>
        <taxon>metagenomes</taxon>
        <taxon>ecological metagenomes</taxon>
    </lineage>
</organism>
<sequence length="56" mass="6154">GINIEEMETGTENAPISGTILFTMTARVSHPELNIPRLNNDMNELADKLGVRITTN</sequence>
<accession>A0A382WXJ2</accession>
<evidence type="ECO:0000313" key="1">
    <source>
        <dbReference type="EMBL" id="SVD62968.1"/>
    </source>
</evidence>
<name>A0A382WXJ2_9ZZZZ</name>
<reference evidence="1" key="1">
    <citation type="submission" date="2018-05" db="EMBL/GenBank/DDBJ databases">
        <authorList>
            <person name="Lanie J.A."/>
            <person name="Ng W.-L."/>
            <person name="Kazmierczak K.M."/>
            <person name="Andrzejewski T.M."/>
            <person name="Davidsen T.M."/>
            <person name="Wayne K.J."/>
            <person name="Tettelin H."/>
            <person name="Glass J.I."/>
            <person name="Rusch D."/>
            <person name="Podicherti R."/>
            <person name="Tsui H.-C.T."/>
            <person name="Winkler M.E."/>
        </authorList>
    </citation>
    <scope>NUCLEOTIDE SEQUENCE</scope>
</reference>
<dbReference type="InterPro" id="IPR045865">
    <property type="entry name" value="ACT-like_dom_sf"/>
</dbReference>
<dbReference type="EMBL" id="UINC01162943">
    <property type="protein sequence ID" value="SVD62968.1"/>
    <property type="molecule type" value="Genomic_DNA"/>
</dbReference>